<feature type="chain" id="PRO_5040801493" description="Vacuolar protein 14 C-terminal Fig4-binding domain-containing protein" evidence="1">
    <location>
        <begin position="26"/>
        <end position="436"/>
    </location>
</feature>
<dbReference type="Pfam" id="PF11916">
    <property type="entry name" value="Vac14_Fig4_bd"/>
    <property type="match status" value="1"/>
</dbReference>
<name>A0A9W6ZVY7_9STRA</name>
<accession>A0A9W6ZVY7</accession>
<keyword evidence="1" id="KW-0732">Signal</keyword>
<evidence type="ECO:0000256" key="1">
    <source>
        <dbReference type="SAM" id="SignalP"/>
    </source>
</evidence>
<dbReference type="AlphaFoldDB" id="A0A9W6ZVY7"/>
<reference evidence="3" key="1">
    <citation type="submission" date="2022-07" db="EMBL/GenBank/DDBJ databases">
        <title>Genome analysis of Parmales, a sister group of diatoms, reveals the evolutionary specialization of diatoms from phago-mixotrophs to photoautotrophs.</title>
        <authorList>
            <person name="Ban H."/>
            <person name="Sato S."/>
            <person name="Yoshikawa S."/>
            <person name="Kazumasa Y."/>
            <person name="Nakamura Y."/>
            <person name="Ichinomiya M."/>
            <person name="Saitoh K."/>
            <person name="Sato N."/>
            <person name="Blanc-Mathieu R."/>
            <person name="Endo H."/>
            <person name="Kuwata A."/>
            <person name="Ogata H."/>
        </authorList>
    </citation>
    <scope>NUCLEOTIDE SEQUENCE</scope>
</reference>
<proteinExistence type="predicted"/>
<dbReference type="InterPro" id="IPR021841">
    <property type="entry name" value="VAC14_Fig4p-bd"/>
</dbReference>
<organism evidence="3 4">
    <name type="scientific">Triparma retinervis</name>
    <dbReference type="NCBI Taxonomy" id="2557542"/>
    <lineage>
        <taxon>Eukaryota</taxon>
        <taxon>Sar</taxon>
        <taxon>Stramenopiles</taxon>
        <taxon>Ochrophyta</taxon>
        <taxon>Bolidophyceae</taxon>
        <taxon>Parmales</taxon>
        <taxon>Triparmaceae</taxon>
        <taxon>Triparma</taxon>
    </lineage>
</organism>
<sequence>MSSPTAAGLSLSLLTLFITLDHTSLFLLRHASPITTKIISSTGKNSGLTPSFFLLIDTITAKLLAASGGWDVERTIGEVCKLFNEPNPIVRDAAVAFVWNMRGGEDGVIRGLADGILGELWVSKGLGEGGGGGELCDAVVGLVEVECDEEVARRGVARAVGVLSEVPKKVVFRKVGRVMGNVRKMEEAGWWKSSEECDVGEMEEGRRRAVEGLEVFWGKAGEGMTEAYGRRIVEVITMSQSRSVVEDVLGVCIRIFPLSYFLVTLLGHFCRYPALIPSLDRVMATCGENLGSSDCGVVFASAAVKWIVGATSTGRWDSTLRGDLAKAGLIADRIATYVITRRPDLLGAGAQPRGEEELFASLLPATSHDVASTLCMCLKCSRWGFALRVLAGLEDADVTPGFLFGLRRLVVLLEMSEGAFGRGRMGWRGLRTCATD</sequence>
<feature type="domain" description="Vacuolar protein 14 C-terminal Fig4-binding" evidence="2">
    <location>
        <begin position="354"/>
        <end position="415"/>
    </location>
</feature>
<feature type="signal peptide" evidence="1">
    <location>
        <begin position="1"/>
        <end position="25"/>
    </location>
</feature>
<dbReference type="Proteomes" id="UP001165082">
    <property type="component" value="Unassembled WGS sequence"/>
</dbReference>
<evidence type="ECO:0000313" key="4">
    <source>
        <dbReference type="Proteomes" id="UP001165082"/>
    </source>
</evidence>
<dbReference type="OrthoDB" id="10547091at2759"/>
<evidence type="ECO:0000313" key="3">
    <source>
        <dbReference type="EMBL" id="GMH58118.1"/>
    </source>
</evidence>
<comment type="caution">
    <text evidence="3">The sequence shown here is derived from an EMBL/GenBank/DDBJ whole genome shotgun (WGS) entry which is preliminary data.</text>
</comment>
<keyword evidence="4" id="KW-1185">Reference proteome</keyword>
<protein>
    <recommendedName>
        <fullName evidence="2">Vacuolar protein 14 C-terminal Fig4-binding domain-containing protein</fullName>
    </recommendedName>
</protein>
<dbReference type="EMBL" id="BRXZ01002252">
    <property type="protein sequence ID" value="GMH58118.1"/>
    <property type="molecule type" value="Genomic_DNA"/>
</dbReference>
<gene>
    <name evidence="3" type="ORF">TrRE_jg7733</name>
</gene>
<evidence type="ECO:0000259" key="2">
    <source>
        <dbReference type="Pfam" id="PF11916"/>
    </source>
</evidence>